<reference evidence="2 3" key="1">
    <citation type="journal article" date="2024" name="Nat. Commun.">
        <title>Phylogenomics reveals the evolutionary origins of lichenization in chlorophyte algae.</title>
        <authorList>
            <person name="Puginier C."/>
            <person name="Libourel C."/>
            <person name="Otte J."/>
            <person name="Skaloud P."/>
            <person name="Haon M."/>
            <person name="Grisel S."/>
            <person name="Petersen M."/>
            <person name="Berrin J.G."/>
            <person name="Delaux P.M."/>
            <person name="Dal Grande F."/>
            <person name="Keller J."/>
        </authorList>
    </citation>
    <scope>NUCLEOTIDE SEQUENCE [LARGE SCALE GENOMIC DNA]</scope>
    <source>
        <strain evidence="2 3">SAG 2043</strain>
    </source>
</reference>
<proteinExistence type="predicted"/>
<organism evidence="2 3">
    <name type="scientific">[Myrmecia] bisecta</name>
    <dbReference type="NCBI Taxonomy" id="41462"/>
    <lineage>
        <taxon>Eukaryota</taxon>
        <taxon>Viridiplantae</taxon>
        <taxon>Chlorophyta</taxon>
        <taxon>core chlorophytes</taxon>
        <taxon>Trebouxiophyceae</taxon>
        <taxon>Trebouxiales</taxon>
        <taxon>Trebouxiaceae</taxon>
        <taxon>Myrmecia</taxon>
    </lineage>
</organism>
<comment type="caution">
    <text evidence="2">The sequence shown here is derived from an EMBL/GenBank/DDBJ whole genome shotgun (WGS) entry which is preliminary data.</text>
</comment>
<dbReference type="AlphaFoldDB" id="A0AAW1R8P7"/>
<feature type="region of interest" description="Disordered" evidence="1">
    <location>
        <begin position="269"/>
        <end position="289"/>
    </location>
</feature>
<evidence type="ECO:0000313" key="2">
    <source>
        <dbReference type="EMBL" id="KAK9829915.1"/>
    </source>
</evidence>
<keyword evidence="3" id="KW-1185">Reference proteome</keyword>
<dbReference type="Proteomes" id="UP001489004">
    <property type="component" value="Unassembled WGS sequence"/>
</dbReference>
<gene>
    <name evidence="2" type="ORF">WJX72_008625</name>
</gene>
<protein>
    <recommendedName>
        <fullName evidence="4">Coenzyme Q-binding protein COQ10 START domain-containing protein</fullName>
    </recommendedName>
</protein>
<accession>A0AAW1R8P7</accession>
<feature type="compositionally biased region" description="Basic and acidic residues" evidence="1">
    <location>
        <begin position="326"/>
        <end position="336"/>
    </location>
</feature>
<feature type="compositionally biased region" description="Basic and acidic residues" evidence="1">
    <location>
        <begin position="233"/>
        <end position="251"/>
    </location>
</feature>
<feature type="region of interest" description="Disordered" evidence="1">
    <location>
        <begin position="219"/>
        <end position="252"/>
    </location>
</feature>
<dbReference type="EMBL" id="JALJOR010000001">
    <property type="protein sequence ID" value="KAK9829915.1"/>
    <property type="molecule type" value="Genomic_DNA"/>
</dbReference>
<evidence type="ECO:0008006" key="4">
    <source>
        <dbReference type="Google" id="ProtNLM"/>
    </source>
</evidence>
<evidence type="ECO:0000313" key="3">
    <source>
        <dbReference type="Proteomes" id="UP001489004"/>
    </source>
</evidence>
<feature type="region of interest" description="Disordered" evidence="1">
    <location>
        <begin position="319"/>
        <end position="368"/>
    </location>
</feature>
<evidence type="ECO:0000256" key="1">
    <source>
        <dbReference type="SAM" id="MobiDB-lite"/>
    </source>
</evidence>
<sequence length="368" mass="40071">MGWGLGLLRNSAAVKSLIKRLNLPLEVTDDRIQEHLQEPGKAPPPSPYTQAYPAQGFFTGVRSRVVISQPAAVVYESLSHDLHNVFTPMTECDDTVEADDGAGGQTLFRIVRIPFKVMFVAGNLKLRLRVEQDSRTGQISFVSLKEGRLISHMVATFHISPAQGADGETHCLVELDAKVAIMPMFGRLAPGVFKDAVKGVMVHKMDCCMLDLIAYHSPQQPDRRSLQQKRRSFAAERRKGASGRSSRDFGRRRSLSSMLISPFAAVSGGVIEPRTPPHAGPAEDGCVGAHTGEAAQQPCGASQAVDLNDSAQCLAHSRRLVPSQQHRADSSPRKVPDSPIQGAANKPGHRSMARRGLHKVNKRVRGLF</sequence>
<name>A0AAW1R8P7_9CHLO</name>
<feature type="compositionally biased region" description="Basic residues" evidence="1">
    <location>
        <begin position="347"/>
        <end position="368"/>
    </location>
</feature>